<dbReference type="Gene3D" id="2.30.42.10">
    <property type="match status" value="1"/>
</dbReference>
<organism evidence="3 4">
    <name type="scientific">Oleidesulfovibrio alaskensis (strain ATCC BAA-1058 / DSM 17464 / G20)</name>
    <name type="common">Desulfovibrio alaskensis</name>
    <dbReference type="NCBI Taxonomy" id="207559"/>
    <lineage>
        <taxon>Bacteria</taxon>
        <taxon>Pseudomonadati</taxon>
        <taxon>Thermodesulfobacteriota</taxon>
        <taxon>Desulfovibrionia</taxon>
        <taxon>Desulfovibrionales</taxon>
        <taxon>Desulfovibrionaceae</taxon>
        <taxon>Oleidesulfovibrio</taxon>
    </lineage>
</organism>
<dbReference type="KEGG" id="dde:Dde_0541"/>
<feature type="domain" description="PDZ" evidence="2">
    <location>
        <begin position="364"/>
        <end position="415"/>
    </location>
</feature>
<dbReference type="Proteomes" id="UP000002710">
    <property type="component" value="Chromosome"/>
</dbReference>
<evidence type="ECO:0000259" key="2">
    <source>
        <dbReference type="PROSITE" id="PS50106"/>
    </source>
</evidence>
<dbReference type="SUPFAM" id="SSF159501">
    <property type="entry name" value="EreA/ChaN-like"/>
    <property type="match status" value="1"/>
</dbReference>
<dbReference type="eggNOG" id="COG0265">
    <property type="taxonomic scope" value="Bacteria"/>
</dbReference>
<dbReference type="AlphaFoldDB" id="Q315Q4"/>
<dbReference type="InterPro" id="IPR036034">
    <property type="entry name" value="PDZ_sf"/>
</dbReference>
<dbReference type="Gene3D" id="3.40.50.11550">
    <property type="match status" value="1"/>
</dbReference>
<feature type="compositionally biased region" description="Low complexity" evidence="1">
    <location>
        <begin position="240"/>
        <end position="249"/>
    </location>
</feature>
<proteinExistence type="predicted"/>
<sequence length="462" mass="50069">MGLAFRLAILGLLILTAGGCAVMRPPASFRPPEREEQLFTALQAPVSPAAFAQAALSYDYILLGEGHTSACDHLMQARMLQALAAAGMRPAVGLEMVPAEKQPVLDRFGPFAVAADTALQQRLDADTLEEAVDWKTVWGYPYDLYRPVFEAAYAGGLPLFGLNVPREVVRKVSRGGIESLTDDERSLLPSKIIFPSDEQREALTRMFRKHDSMRRARHNSTAEQTGMPDTPAAPERRPSTDTAAADTAAVPGGNATARTAPGSAGISAVEAGAAAADGEHGTRERFFLVQSLWDTAMAENAMRARRRHGGPVVVLAGSGHVERGWGLARRLGILDRGARVLLVMPWRAEGPPDPEDGDYFFYCRASHRSRMGFTLVMAEGRVTVQDVAEDSPARRAGFRAGDVLRSADGAQVNSLWDMHKAGMQAAREKRPVVFGVQRDGAMLSLELSVQHEDGAQEDTDRR</sequence>
<dbReference type="HOGENOM" id="CLU_035488_1_0_7"/>
<dbReference type="InterPro" id="IPR001478">
    <property type="entry name" value="PDZ"/>
</dbReference>
<gene>
    <name evidence="3" type="ordered locus">Dde_0541</name>
</gene>
<evidence type="ECO:0000313" key="3">
    <source>
        <dbReference type="EMBL" id="ABB37342.1"/>
    </source>
</evidence>
<dbReference type="STRING" id="207559.Dde_0541"/>
<reference evidence="3 4" key="1">
    <citation type="journal article" date="2011" name="J. Bacteriol.">
        <title>Complete genome sequence and updated annotation of Desulfovibrio alaskensis G20.</title>
        <authorList>
            <person name="Hauser L.J."/>
            <person name="Land M.L."/>
            <person name="Brown S.D."/>
            <person name="Larimer F."/>
            <person name="Keller K.L."/>
            <person name="Rapp-Giles B.J."/>
            <person name="Price M.N."/>
            <person name="Lin M."/>
            <person name="Bruce D.C."/>
            <person name="Detter J.C."/>
            <person name="Tapia R."/>
            <person name="Han C.S."/>
            <person name="Goodwin L.A."/>
            <person name="Cheng J.F."/>
            <person name="Pitluck S."/>
            <person name="Copeland A."/>
            <person name="Lucas S."/>
            <person name="Nolan M."/>
            <person name="Lapidus A.L."/>
            <person name="Palumbo A.V."/>
            <person name="Wall J.D."/>
        </authorList>
    </citation>
    <scope>NUCLEOTIDE SEQUENCE [LARGE SCALE GENOMIC DNA]</scope>
    <source>
        <strain evidence="4">ATCC BAA 1058 / DSM 17464 / G20</strain>
    </source>
</reference>
<accession>Q315Q4</accession>
<keyword evidence="4" id="KW-1185">Reference proteome</keyword>
<feature type="region of interest" description="Disordered" evidence="1">
    <location>
        <begin position="210"/>
        <end position="261"/>
    </location>
</feature>
<dbReference type="InterPro" id="IPR007314">
    <property type="entry name" value="Cofac_haem-bd_dom"/>
</dbReference>
<evidence type="ECO:0000313" key="4">
    <source>
        <dbReference type="Proteomes" id="UP000002710"/>
    </source>
</evidence>
<protein>
    <recommendedName>
        <fullName evidence="2">PDZ domain-containing protein</fullName>
    </recommendedName>
</protein>
<evidence type="ECO:0000256" key="1">
    <source>
        <dbReference type="SAM" id="MobiDB-lite"/>
    </source>
</evidence>
<name>Q315Q4_OLEA2</name>
<dbReference type="EMBL" id="CP000112">
    <property type="protein sequence ID" value="ABB37342.1"/>
    <property type="molecule type" value="Genomic_DNA"/>
</dbReference>
<dbReference type="SMART" id="SM00228">
    <property type="entry name" value="PDZ"/>
    <property type="match status" value="1"/>
</dbReference>
<dbReference type="RefSeq" id="WP_011366658.1">
    <property type="nucleotide sequence ID" value="NC_007519.1"/>
</dbReference>
<dbReference type="PROSITE" id="PS50106">
    <property type="entry name" value="PDZ"/>
    <property type="match status" value="1"/>
</dbReference>
<dbReference type="PROSITE" id="PS51257">
    <property type="entry name" value="PROKAR_LIPOPROTEIN"/>
    <property type="match status" value="1"/>
</dbReference>
<dbReference type="Pfam" id="PF13180">
    <property type="entry name" value="PDZ_2"/>
    <property type="match status" value="1"/>
</dbReference>
<dbReference type="Pfam" id="PF04187">
    <property type="entry name" value="Cofac_haem_bdg"/>
    <property type="match status" value="1"/>
</dbReference>
<dbReference type="SUPFAM" id="SSF50156">
    <property type="entry name" value="PDZ domain-like"/>
    <property type="match status" value="1"/>
</dbReference>
<dbReference type="CDD" id="cd14727">
    <property type="entry name" value="ChanN-like"/>
    <property type="match status" value="1"/>
</dbReference>
<dbReference type="eggNOG" id="COG3016">
    <property type="taxonomic scope" value="Bacteria"/>
</dbReference>